<dbReference type="OrthoDB" id="9791494at2"/>
<name>A0A1S1HAJ5_9SPHN</name>
<dbReference type="Pfam" id="PF13408">
    <property type="entry name" value="Zn_ribbon_recom"/>
    <property type="match status" value="1"/>
</dbReference>
<dbReference type="PANTHER" id="PTHR30461:SF23">
    <property type="entry name" value="DNA RECOMBINASE-RELATED"/>
    <property type="match status" value="1"/>
</dbReference>
<dbReference type="Pfam" id="PF07508">
    <property type="entry name" value="Recombinase"/>
    <property type="match status" value="1"/>
</dbReference>
<evidence type="ECO:0000259" key="7">
    <source>
        <dbReference type="PROSITE" id="PS51736"/>
    </source>
</evidence>
<sequence length="565" mass="63523">MTDAARRVADSSPVVAPARAALYLRVSTGRQADSDLSIPDQRRHIEGYCLSRAWEVAAEFVEPGNTATDDRRPAFQAMIDAAMQKPPPFNVILVHSFSRFFRDQFQFEFYVRKLAKNGVRLISITQDLGDDPMSVMMRQIMTLFDEYQSKENGKHTLRSMKENARQGFWNGARPPIGYRIVEAGQRGAKIKKKLEIDPIQAETVRRIYRMALNGVEDNGPMGLKAIATWLNDNNIRTRDGGRWGLGAVHQVLTRTTYIGQHKFNYRDYRTKAPKPESEHAIMEVPAIVSEAEFEAVQRSLKARSPKMMPPMAVGGPTLLTGICFCACCGGAMTLRTGTSSVGREYRYYTCSTKARQGAKGCPGITVPMDRLNEAVVGHLEWRLLDPKRLEDLMDQILERRDEWVDQRRLHVADLERRATEAEARLKRLYDAIENGVIDVSDSSLKDRIAELTATRDQARGDAERAVAHIEKIGPAITPESLRAFAMAARKKLRQRDGSFARDHVRAVAQRVEVVSKTEVRIRGLRSELLRTLTAASGVEAAVLGVRAFEPKWRARNDSNVRPSDS</sequence>
<dbReference type="Proteomes" id="UP000179467">
    <property type="component" value="Unassembled WGS sequence"/>
</dbReference>
<dbReference type="SUPFAM" id="SSF53041">
    <property type="entry name" value="Resolvase-like"/>
    <property type="match status" value="1"/>
</dbReference>
<dbReference type="EMBL" id="MIPT01000001">
    <property type="protein sequence ID" value="OHT18882.1"/>
    <property type="molecule type" value="Genomic_DNA"/>
</dbReference>
<proteinExistence type="predicted"/>
<keyword evidence="6" id="KW-0175">Coiled coil</keyword>
<dbReference type="InterPro" id="IPR006119">
    <property type="entry name" value="Resolv_N"/>
</dbReference>
<feature type="coiled-coil region" evidence="6">
    <location>
        <begin position="404"/>
        <end position="431"/>
    </location>
</feature>
<keyword evidence="10" id="KW-1185">Reference proteome</keyword>
<dbReference type="Gene3D" id="3.90.1750.20">
    <property type="entry name" value="Putative Large Serine Recombinase, Chain B, Domain 2"/>
    <property type="match status" value="1"/>
</dbReference>
<dbReference type="SMART" id="SM00857">
    <property type="entry name" value="Resolvase"/>
    <property type="match status" value="1"/>
</dbReference>
<dbReference type="RefSeq" id="WP_070932658.1">
    <property type="nucleotide sequence ID" value="NZ_MIPT01000001.1"/>
</dbReference>
<dbReference type="GO" id="GO:0015074">
    <property type="term" value="P:DNA integration"/>
    <property type="evidence" value="ECO:0007669"/>
    <property type="project" value="UniProtKB-KW"/>
</dbReference>
<dbReference type="InterPro" id="IPR025827">
    <property type="entry name" value="Zn_ribbon_recom_dom"/>
</dbReference>
<evidence type="ECO:0000256" key="5">
    <source>
        <dbReference type="PROSITE-ProRule" id="PRU10137"/>
    </source>
</evidence>
<dbReference type="PROSITE" id="PS00397">
    <property type="entry name" value="RECOMBINASES_1"/>
    <property type="match status" value="1"/>
</dbReference>
<dbReference type="InterPro" id="IPR006118">
    <property type="entry name" value="Recombinase_CS"/>
</dbReference>
<dbReference type="InterPro" id="IPR011109">
    <property type="entry name" value="DNA_bind_recombinase_dom"/>
</dbReference>
<feature type="domain" description="Recombinase" evidence="8">
    <location>
        <begin position="175"/>
        <end position="306"/>
    </location>
</feature>
<keyword evidence="1" id="KW-0229">DNA integration</keyword>
<feature type="domain" description="Resolvase/invertase-type recombinase catalytic" evidence="7">
    <location>
        <begin position="19"/>
        <end position="171"/>
    </location>
</feature>
<dbReference type="CDD" id="cd00338">
    <property type="entry name" value="Ser_Recombinase"/>
    <property type="match status" value="1"/>
</dbReference>
<feature type="active site" description="O-(5'-phospho-DNA)-serine intermediate" evidence="4 5">
    <location>
        <position position="27"/>
    </location>
</feature>
<evidence type="ECO:0000313" key="9">
    <source>
        <dbReference type="EMBL" id="OHT18882.1"/>
    </source>
</evidence>
<evidence type="ECO:0000313" key="10">
    <source>
        <dbReference type="Proteomes" id="UP000179467"/>
    </source>
</evidence>
<comment type="caution">
    <text evidence="9">The sequence shown here is derived from an EMBL/GenBank/DDBJ whole genome shotgun (WGS) entry which is preliminary data.</text>
</comment>
<dbReference type="PANTHER" id="PTHR30461">
    <property type="entry name" value="DNA-INVERTASE FROM LAMBDOID PROPHAGE"/>
    <property type="match status" value="1"/>
</dbReference>
<evidence type="ECO:0000256" key="6">
    <source>
        <dbReference type="SAM" id="Coils"/>
    </source>
</evidence>
<dbReference type="Pfam" id="PF00239">
    <property type="entry name" value="Resolvase"/>
    <property type="match status" value="1"/>
</dbReference>
<evidence type="ECO:0000256" key="4">
    <source>
        <dbReference type="PIRSR" id="PIRSR606118-50"/>
    </source>
</evidence>
<dbReference type="AlphaFoldDB" id="A0A1S1HAJ5"/>
<dbReference type="GO" id="GO:0003677">
    <property type="term" value="F:DNA binding"/>
    <property type="evidence" value="ECO:0007669"/>
    <property type="project" value="UniProtKB-KW"/>
</dbReference>
<organism evidence="9 10">
    <name type="scientific">Edaphosphingomonas haloaromaticamans</name>
    <dbReference type="NCBI Taxonomy" id="653954"/>
    <lineage>
        <taxon>Bacteria</taxon>
        <taxon>Pseudomonadati</taxon>
        <taxon>Pseudomonadota</taxon>
        <taxon>Alphaproteobacteria</taxon>
        <taxon>Sphingomonadales</taxon>
        <taxon>Rhizorhabdaceae</taxon>
        <taxon>Edaphosphingomonas</taxon>
    </lineage>
</organism>
<dbReference type="Gene3D" id="3.40.50.1390">
    <property type="entry name" value="Resolvase, N-terminal catalytic domain"/>
    <property type="match status" value="1"/>
</dbReference>
<evidence type="ECO:0000256" key="3">
    <source>
        <dbReference type="ARBA" id="ARBA00023172"/>
    </source>
</evidence>
<dbReference type="InterPro" id="IPR038109">
    <property type="entry name" value="DNA_bind_recomb_sf"/>
</dbReference>
<reference evidence="9 10" key="1">
    <citation type="submission" date="2016-09" db="EMBL/GenBank/DDBJ databases">
        <title>Metabolic pathway, cell adaptation mechanisms and a novel monoxygenase revealed through proteogenomic-transcription analysis of a Sphingomonas haloaromaticamans strain degrading the fungicide ortho-phenylphenol.</title>
        <authorList>
            <person name="Perruchon C."/>
            <person name="Papadopoulou E.S."/>
            <person name="Rousidou C."/>
            <person name="Vasileiadis S."/>
            <person name="Tanou G."/>
            <person name="Amoutzias G."/>
            <person name="Molassiotis A."/>
            <person name="Karpouzas D.G."/>
        </authorList>
    </citation>
    <scope>NUCLEOTIDE SEQUENCE [LARGE SCALE GENOMIC DNA]</scope>
    <source>
        <strain evidence="9 10">P3</strain>
    </source>
</reference>
<dbReference type="PROSITE" id="PS51736">
    <property type="entry name" value="RECOMBINASES_3"/>
    <property type="match status" value="1"/>
</dbReference>
<evidence type="ECO:0008006" key="11">
    <source>
        <dbReference type="Google" id="ProtNLM"/>
    </source>
</evidence>
<dbReference type="GO" id="GO:0000150">
    <property type="term" value="F:DNA strand exchange activity"/>
    <property type="evidence" value="ECO:0007669"/>
    <property type="project" value="InterPro"/>
</dbReference>
<keyword evidence="2" id="KW-0238">DNA-binding</keyword>
<evidence type="ECO:0000256" key="2">
    <source>
        <dbReference type="ARBA" id="ARBA00023125"/>
    </source>
</evidence>
<dbReference type="InterPro" id="IPR036162">
    <property type="entry name" value="Resolvase-like_N_sf"/>
</dbReference>
<protein>
    <recommendedName>
        <fullName evidence="11">Recombinase</fullName>
    </recommendedName>
</protein>
<dbReference type="InterPro" id="IPR050639">
    <property type="entry name" value="SSR_resolvase"/>
</dbReference>
<gene>
    <name evidence="9" type="ORF">BHE75_00861</name>
</gene>
<dbReference type="PROSITE" id="PS51737">
    <property type="entry name" value="RECOMBINASE_DNA_BIND"/>
    <property type="match status" value="1"/>
</dbReference>
<accession>A0A1S1HAJ5</accession>
<keyword evidence="3" id="KW-0233">DNA recombination</keyword>
<evidence type="ECO:0000259" key="8">
    <source>
        <dbReference type="PROSITE" id="PS51737"/>
    </source>
</evidence>
<evidence type="ECO:0000256" key="1">
    <source>
        <dbReference type="ARBA" id="ARBA00022908"/>
    </source>
</evidence>